<dbReference type="PANTHER" id="PTHR11567:SF110">
    <property type="entry name" value="2-PHOSPHOXYLOSE PHOSPHATASE 1"/>
    <property type="match status" value="1"/>
</dbReference>
<dbReference type="CDD" id="cd07061">
    <property type="entry name" value="HP_HAP_like"/>
    <property type="match status" value="1"/>
</dbReference>
<keyword evidence="4" id="KW-0732">Signal</keyword>
<proteinExistence type="inferred from homology"/>
<name>A0A7G2C4G0_9TRYP</name>
<keyword evidence="6" id="KW-1185">Reference proteome</keyword>
<feature type="chain" id="PRO_5028817798" evidence="4">
    <location>
        <begin position="19"/>
        <end position="512"/>
    </location>
</feature>
<dbReference type="InterPro" id="IPR029033">
    <property type="entry name" value="His_PPase_superfam"/>
</dbReference>
<keyword evidence="3" id="KW-0812">Transmembrane</keyword>
<dbReference type="Proteomes" id="UP000515908">
    <property type="component" value="Chromosome 03"/>
</dbReference>
<evidence type="ECO:0000313" key="6">
    <source>
        <dbReference type="Proteomes" id="UP000515908"/>
    </source>
</evidence>
<feature type="transmembrane region" description="Helical" evidence="3">
    <location>
        <begin position="471"/>
        <end position="495"/>
    </location>
</feature>
<comment type="similarity">
    <text evidence="1">Belongs to the histidine acid phosphatase family.</text>
</comment>
<dbReference type="Pfam" id="PF00328">
    <property type="entry name" value="His_Phos_2"/>
    <property type="match status" value="1"/>
</dbReference>
<dbReference type="InterPro" id="IPR050645">
    <property type="entry name" value="Histidine_acid_phosphatase"/>
</dbReference>
<dbReference type="EMBL" id="LR877147">
    <property type="protein sequence ID" value="CAD2214395.1"/>
    <property type="molecule type" value="Genomic_DNA"/>
</dbReference>
<sequence>MRFALLLLLLVAGHSAAARDYTLEQVQLVHRHGSRSALVSYNDSLICGLEFPCGYLNRQGQDMLVNTGRFLRTRYTTDDTVVDPSSPFLTQESYNLTVSYTRSTDVLRTLQSADALLRGLFPNMTAYYPAVHTVMNKDDSLLNSATIPALNAKYHYGDPEERAACDSVVDHYFTPELLVRVASEVHYDGYCSNWTNRVKCVKTLCDIAQAYEPTGELQQHPLLNEHYFSLCATLVCSSRYLFSYDSTDALQREQGSGGQALAQELLLNVHKHLNQSSPFQVLEYSAHDTTLSPLAGTLGDNSDAAMMPPFGTTYVFELLRRATAAEGSTEVGDYAMRVKRGHPGVTPDTNFEFAWDDFELRCMHAAGDVYVAEGNVCPLEDFIRFIDSSKPTNAAGLCYIDPVLLARMNCSVTDTAFALSSDCLQYRLLCPSYACGKGQHVGFADKNCYKTTTGGDNSGTTVTTTGTSTGVVVLIAFIMLAVGAALCYGGQLAYIKYRGGYNRATDISMEPV</sequence>
<dbReference type="InterPro" id="IPR000560">
    <property type="entry name" value="His_Pase_clade-2"/>
</dbReference>
<keyword evidence="2" id="KW-0378">Hydrolase</keyword>
<feature type="signal peptide" evidence="4">
    <location>
        <begin position="1"/>
        <end position="18"/>
    </location>
</feature>
<keyword evidence="3" id="KW-1133">Transmembrane helix</keyword>
<organism evidence="5 6">
    <name type="scientific">Angomonas deanei</name>
    <dbReference type="NCBI Taxonomy" id="59799"/>
    <lineage>
        <taxon>Eukaryota</taxon>
        <taxon>Discoba</taxon>
        <taxon>Euglenozoa</taxon>
        <taxon>Kinetoplastea</taxon>
        <taxon>Metakinetoplastina</taxon>
        <taxon>Trypanosomatida</taxon>
        <taxon>Trypanosomatidae</taxon>
        <taxon>Strigomonadinae</taxon>
        <taxon>Angomonas</taxon>
    </lineage>
</organism>
<accession>A0A7G2C4G0</accession>
<protein>
    <submittedName>
        <fullName evidence="5">Histidine phosphatase superfamily (Branch 2), putative</fullName>
    </submittedName>
</protein>
<evidence type="ECO:0000313" key="5">
    <source>
        <dbReference type="EMBL" id="CAD2214395.1"/>
    </source>
</evidence>
<evidence type="ECO:0000256" key="3">
    <source>
        <dbReference type="SAM" id="Phobius"/>
    </source>
</evidence>
<dbReference type="PANTHER" id="PTHR11567">
    <property type="entry name" value="ACID PHOSPHATASE-RELATED"/>
    <property type="match status" value="1"/>
</dbReference>
<evidence type="ECO:0000256" key="4">
    <source>
        <dbReference type="SAM" id="SignalP"/>
    </source>
</evidence>
<evidence type="ECO:0000256" key="1">
    <source>
        <dbReference type="ARBA" id="ARBA00005375"/>
    </source>
</evidence>
<reference evidence="5 6" key="1">
    <citation type="submission" date="2020-08" db="EMBL/GenBank/DDBJ databases">
        <authorList>
            <person name="Newling K."/>
            <person name="Davey J."/>
            <person name="Forrester S."/>
        </authorList>
    </citation>
    <scope>NUCLEOTIDE SEQUENCE [LARGE SCALE GENOMIC DNA]</scope>
    <source>
        <strain evidence="6">Crithidia deanei Carvalho (ATCC PRA-265)</strain>
    </source>
</reference>
<dbReference type="AlphaFoldDB" id="A0A7G2C4G0"/>
<keyword evidence="3" id="KW-0472">Membrane</keyword>
<dbReference type="PROSITE" id="PS00616">
    <property type="entry name" value="HIS_ACID_PHOSPHAT_1"/>
    <property type="match status" value="1"/>
</dbReference>
<evidence type="ECO:0000256" key="2">
    <source>
        <dbReference type="ARBA" id="ARBA00022801"/>
    </source>
</evidence>
<dbReference type="VEuPathDB" id="TriTrypDB:ADEAN_000184100"/>
<gene>
    <name evidence="5" type="ORF">ADEAN_000184100</name>
</gene>
<dbReference type="GO" id="GO:0016791">
    <property type="term" value="F:phosphatase activity"/>
    <property type="evidence" value="ECO:0007669"/>
    <property type="project" value="TreeGrafter"/>
</dbReference>
<dbReference type="SUPFAM" id="SSF53254">
    <property type="entry name" value="Phosphoglycerate mutase-like"/>
    <property type="match status" value="1"/>
</dbReference>
<dbReference type="Gene3D" id="3.40.50.1240">
    <property type="entry name" value="Phosphoglycerate mutase-like"/>
    <property type="match status" value="1"/>
</dbReference>
<dbReference type="InterPro" id="IPR033379">
    <property type="entry name" value="Acid_Pase_AS"/>
</dbReference>